<dbReference type="NCBIfam" id="TIGR00504">
    <property type="entry name" value="pyro_pdase"/>
    <property type="match status" value="1"/>
</dbReference>
<dbReference type="InterPro" id="IPR029762">
    <property type="entry name" value="PGP-I_bact-type"/>
</dbReference>
<evidence type="ECO:0000256" key="1">
    <source>
        <dbReference type="ARBA" id="ARBA00006641"/>
    </source>
</evidence>
<dbReference type="InterPro" id="IPR036440">
    <property type="entry name" value="Peptidase_C15-like_sf"/>
</dbReference>
<dbReference type="InterPro" id="IPR033694">
    <property type="entry name" value="PGPEP1_Cys_AS"/>
</dbReference>
<evidence type="ECO:0000256" key="6">
    <source>
        <dbReference type="PROSITE-ProRule" id="PRU10077"/>
    </source>
</evidence>
<keyword evidence="8" id="KW-1185">Reference proteome</keyword>
<comment type="caution">
    <text evidence="7">The sequence shown here is derived from an EMBL/GenBank/DDBJ whole genome shotgun (WGS) entry which is preliminary data.</text>
</comment>
<dbReference type="GO" id="GO:0016920">
    <property type="term" value="F:pyroglutamyl-peptidase activity"/>
    <property type="evidence" value="ECO:0007669"/>
    <property type="project" value="UniProtKB-EC"/>
</dbReference>
<dbReference type="EMBL" id="JAWMWH010000003">
    <property type="protein sequence ID" value="MEJ6400855.1"/>
    <property type="molecule type" value="Genomic_DNA"/>
</dbReference>
<comment type="catalytic activity">
    <reaction evidence="6">
        <text>Release of an N-terminal pyroglutamyl group from a polypeptide, the second amino acid generally not being Pro.</text>
        <dbReference type="EC" id="3.4.19.3"/>
    </reaction>
</comment>
<dbReference type="PRINTS" id="PR00706">
    <property type="entry name" value="PYROGLUPTASE"/>
</dbReference>
<dbReference type="Proteomes" id="UP001370590">
    <property type="component" value="Unassembled WGS sequence"/>
</dbReference>
<comment type="similarity">
    <text evidence="1">Belongs to the peptidase C15 family.</text>
</comment>
<dbReference type="InterPro" id="IPR016125">
    <property type="entry name" value="Peptidase_C15-like"/>
</dbReference>
<keyword evidence="4 7" id="KW-0378">Hydrolase</keyword>
<dbReference type="PIRSF" id="PIRSF015592">
    <property type="entry name" value="Prld-crbxl_pptds"/>
    <property type="match status" value="1"/>
</dbReference>
<dbReference type="CDD" id="cd00501">
    <property type="entry name" value="Peptidase_C15"/>
    <property type="match status" value="1"/>
</dbReference>
<evidence type="ECO:0000256" key="5">
    <source>
        <dbReference type="ARBA" id="ARBA00022807"/>
    </source>
</evidence>
<proteinExistence type="inferred from homology"/>
<dbReference type="EC" id="3.4.19.3" evidence="6"/>
<protein>
    <recommendedName>
        <fullName evidence="6">Pyroglutamyl-peptidase I</fullName>
        <ecNumber evidence="6">3.4.19.3</ecNumber>
    </recommendedName>
</protein>
<dbReference type="RefSeq" id="WP_339960709.1">
    <property type="nucleotide sequence ID" value="NZ_JAWMWH010000003.1"/>
</dbReference>
<evidence type="ECO:0000313" key="8">
    <source>
        <dbReference type="Proteomes" id="UP001370590"/>
    </source>
</evidence>
<sequence length="209" mass="22865">MKILITGFSPFDNYDVNPSLEVLNALPDRISDFDIIKVPVPTSFKQSSNKIVEAIKKYQPNAVLSIGQAGGRDAITPELVAINMDDARIADNDGFAPESESIHKDGENAYFSSLPVKQIAQRINNMGIKSRVSTTAGTFVCNHIMYESLYYISKKNLNVIAGFIHVPSNPAQVADDHGKSMNLSDEVAGIREAVKTISKYLSTKKGMLN</sequence>
<gene>
    <name evidence="7" type="primary">pcp</name>
    <name evidence="7" type="ORF">R4146_06815</name>
</gene>
<name>A0ABU8SMU2_9LACO</name>
<dbReference type="Pfam" id="PF01470">
    <property type="entry name" value="Peptidase_C15"/>
    <property type="match status" value="1"/>
</dbReference>
<evidence type="ECO:0000256" key="4">
    <source>
        <dbReference type="ARBA" id="ARBA00022801"/>
    </source>
</evidence>
<evidence type="ECO:0000313" key="7">
    <source>
        <dbReference type="EMBL" id="MEJ6400855.1"/>
    </source>
</evidence>
<dbReference type="InterPro" id="IPR000816">
    <property type="entry name" value="Peptidase_C15"/>
</dbReference>
<reference evidence="7 8" key="1">
    <citation type="submission" date="2023-10" db="EMBL/GenBank/DDBJ databases">
        <title>Nicoliella lavandulae sp. nov. isolated from Lavandula angustifolia flowers.</title>
        <authorList>
            <person name="Alcantara C."/>
            <person name="Zuniga M."/>
            <person name="Landete J.M."/>
            <person name="Monedero V."/>
        </authorList>
    </citation>
    <scope>NUCLEOTIDE SEQUENCE [LARGE SCALE GENOMIC DNA]</scope>
    <source>
        <strain evidence="7 8">Es01</strain>
    </source>
</reference>
<dbReference type="PANTHER" id="PTHR23402:SF1">
    <property type="entry name" value="PYROGLUTAMYL-PEPTIDASE I"/>
    <property type="match status" value="1"/>
</dbReference>
<dbReference type="PANTHER" id="PTHR23402">
    <property type="entry name" value="PROTEASE FAMILY C15 PYROGLUTAMYL-PEPTIDASE I-RELATED"/>
    <property type="match status" value="1"/>
</dbReference>
<accession>A0ABU8SMU2</accession>
<evidence type="ECO:0000256" key="3">
    <source>
        <dbReference type="ARBA" id="ARBA00022670"/>
    </source>
</evidence>
<dbReference type="Gene3D" id="3.40.630.20">
    <property type="entry name" value="Peptidase C15, pyroglutamyl peptidase I-like"/>
    <property type="match status" value="1"/>
</dbReference>
<evidence type="ECO:0000256" key="2">
    <source>
        <dbReference type="ARBA" id="ARBA00022490"/>
    </source>
</evidence>
<keyword evidence="2" id="KW-0963">Cytoplasm</keyword>
<dbReference type="SUPFAM" id="SSF53182">
    <property type="entry name" value="Pyrrolidone carboxyl peptidase (pyroglutamate aminopeptidase)"/>
    <property type="match status" value="1"/>
</dbReference>
<dbReference type="NCBIfam" id="NF009676">
    <property type="entry name" value="PRK13197.1"/>
    <property type="match status" value="1"/>
</dbReference>
<keyword evidence="3" id="KW-0645">Protease</keyword>
<feature type="active site" evidence="6">
    <location>
        <position position="141"/>
    </location>
</feature>
<keyword evidence="5" id="KW-0788">Thiol protease</keyword>
<dbReference type="PROSITE" id="PS01334">
    <property type="entry name" value="PYRASE_CYS"/>
    <property type="match status" value="1"/>
</dbReference>
<organism evidence="7 8">
    <name type="scientific">Nicoliella lavandulae</name>
    <dbReference type="NCBI Taxonomy" id="3082954"/>
    <lineage>
        <taxon>Bacteria</taxon>
        <taxon>Bacillati</taxon>
        <taxon>Bacillota</taxon>
        <taxon>Bacilli</taxon>
        <taxon>Lactobacillales</taxon>
        <taxon>Lactobacillaceae</taxon>
        <taxon>Nicoliella</taxon>
    </lineage>
</organism>